<evidence type="ECO:0000313" key="1">
    <source>
        <dbReference type="EMBL" id="MET3731091.1"/>
    </source>
</evidence>
<gene>
    <name evidence="1" type="ORF">ABID46_000650</name>
</gene>
<name>A0ABV2LRA0_9FLAO</name>
<evidence type="ECO:0008006" key="3">
    <source>
        <dbReference type="Google" id="ProtNLM"/>
    </source>
</evidence>
<sequence>MLRILLPIVLFFTSLILSAQQSIMGQVVDSSNQPLEAVYVYWDSNYAGAVTNSDGKFQLEIPAEADSLTFDQYEFELKKVSVKDFHANPIVQLKDYIIELNEALVLSKKSDEILKDVLKASKMKLNKSLLVHTFYREFISVNNEFTTYSDGLLDYFIKRNSGKSDLFVKQSRHFQLKTKEESEELISLSISSPFDIRDALGNAFDFESIEKLLKEKNHYSFQISEFSDSEGKTIRKITISPKEGVKELLMEGVILYDEETNLILDYNLKVSPETIPYSKLHNFVIAKIKINDLNVHYNFRLDEGKYRLVFRRVHQDFYIKSGKKIDDSFQFTSDFVVLDYKENEQPPVEFKKYRNRNLFEAGTNYTEEYWKSINAITPTQKEQDLIDTLQKN</sequence>
<evidence type="ECO:0000313" key="2">
    <source>
        <dbReference type="Proteomes" id="UP001549146"/>
    </source>
</evidence>
<organism evidence="1 2">
    <name type="scientific">Moheibacter stercoris</name>
    <dbReference type="NCBI Taxonomy" id="1628251"/>
    <lineage>
        <taxon>Bacteria</taxon>
        <taxon>Pseudomonadati</taxon>
        <taxon>Bacteroidota</taxon>
        <taxon>Flavobacteriia</taxon>
        <taxon>Flavobacteriales</taxon>
        <taxon>Weeksellaceae</taxon>
        <taxon>Moheibacter</taxon>
    </lineage>
</organism>
<dbReference type="RefSeq" id="WP_354507014.1">
    <property type="nucleotide sequence ID" value="NZ_JBEPMO010000002.1"/>
</dbReference>
<comment type="caution">
    <text evidence="1">The sequence shown here is derived from an EMBL/GenBank/DDBJ whole genome shotgun (WGS) entry which is preliminary data.</text>
</comment>
<protein>
    <recommendedName>
        <fullName evidence="3">CarboxypepD_reg-like domain-containing protein</fullName>
    </recommendedName>
</protein>
<proteinExistence type="predicted"/>
<dbReference type="EMBL" id="JBEPMO010000002">
    <property type="protein sequence ID" value="MET3731091.1"/>
    <property type="molecule type" value="Genomic_DNA"/>
</dbReference>
<keyword evidence="2" id="KW-1185">Reference proteome</keyword>
<reference evidence="1 2" key="1">
    <citation type="submission" date="2024-06" db="EMBL/GenBank/DDBJ databases">
        <title>Genomic Encyclopedia of Type Strains, Phase IV (KMG-IV): sequencing the most valuable type-strain genomes for metagenomic binning, comparative biology and taxonomic classification.</title>
        <authorList>
            <person name="Goeker M."/>
        </authorList>
    </citation>
    <scope>NUCLEOTIDE SEQUENCE [LARGE SCALE GENOMIC DNA]</scope>
    <source>
        <strain evidence="1 2">DSM 29388</strain>
    </source>
</reference>
<dbReference type="InterPro" id="IPR008969">
    <property type="entry name" value="CarboxyPept-like_regulatory"/>
</dbReference>
<dbReference type="SUPFAM" id="SSF49464">
    <property type="entry name" value="Carboxypeptidase regulatory domain-like"/>
    <property type="match status" value="1"/>
</dbReference>
<dbReference type="Pfam" id="PF13715">
    <property type="entry name" value="CarbopepD_reg_2"/>
    <property type="match status" value="1"/>
</dbReference>
<dbReference type="Proteomes" id="UP001549146">
    <property type="component" value="Unassembled WGS sequence"/>
</dbReference>
<accession>A0ABV2LRA0</accession>